<dbReference type="EMBL" id="JBIPKE010000019">
    <property type="protein sequence ID" value="MFH6984781.1"/>
    <property type="molecule type" value="Genomic_DNA"/>
</dbReference>
<dbReference type="InterPro" id="IPR005215">
    <property type="entry name" value="Trig_fac"/>
</dbReference>
<dbReference type="InterPro" id="IPR008881">
    <property type="entry name" value="Trigger_fac_ribosome-bd_bac"/>
</dbReference>
<evidence type="ECO:0000313" key="3">
    <source>
        <dbReference type="Proteomes" id="UP001610063"/>
    </source>
</evidence>
<dbReference type="InterPro" id="IPR027304">
    <property type="entry name" value="Trigger_fact/SurA_dom_sf"/>
</dbReference>
<dbReference type="Proteomes" id="UP001610063">
    <property type="component" value="Unassembled WGS sequence"/>
</dbReference>
<dbReference type="InterPro" id="IPR037041">
    <property type="entry name" value="Trigger_fac_C_sf"/>
</dbReference>
<dbReference type="Pfam" id="PF05697">
    <property type="entry name" value="Trigger_N"/>
    <property type="match status" value="1"/>
</dbReference>
<dbReference type="EC" id="5.2.1.8" evidence="2"/>
<comment type="caution">
    <text evidence="2">The sequence shown here is derived from an EMBL/GenBank/DDBJ whole genome shotgun (WGS) entry which is preliminary data.</text>
</comment>
<dbReference type="Gene3D" id="3.30.70.1050">
    <property type="entry name" value="Trigger factor ribosome-binding domain"/>
    <property type="match status" value="1"/>
</dbReference>
<dbReference type="PANTHER" id="PTHR30560">
    <property type="entry name" value="TRIGGER FACTOR CHAPERONE AND PEPTIDYL-PROLYL CIS/TRANS ISOMERASE"/>
    <property type="match status" value="1"/>
</dbReference>
<evidence type="ECO:0000313" key="2">
    <source>
        <dbReference type="EMBL" id="MFH6984781.1"/>
    </source>
</evidence>
<reference evidence="2 3" key="1">
    <citation type="journal article" date="2013" name="Int. J. Syst. Evol. Microbiol.">
        <title>Marinoscillum luteum sp. nov., isolated from marine sediment.</title>
        <authorList>
            <person name="Cha I.T."/>
            <person name="Park S.J."/>
            <person name="Kim S.J."/>
            <person name="Kim J.G."/>
            <person name="Jung M.Y."/>
            <person name="Shin K.S."/>
            <person name="Kwon K.K."/>
            <person name="Yang S.H."/>
            <person name="Seo Y.S."/>
            <person name="Rhee S.K."/>
        </authorList>
    </citation>
    <scope>NUCLEOTIDE SEQUENCE [LARGE SCALE GENOMIC DNA]</scope>
    <source>
        <strain evidence="2 3">KCTC 23939</strain>
    </source>
</reference>
<protein>
    <submittedName>
        <fullName evidence="2">Trigger factor</fullName>
        <ecNumber evidence="2">5.2.1.8</ecNumber>
    </submittedName>
</protein>
<keyword evidence="2" id="KW-0413">Isomerase</keyword>
<evidence type="ECO:0000259" key="1">
    <source>
        <dbReference type="Pfam" id="PF05697"/>
    </source>
</evidence>
<dbReference type="GO" id="GO:0003755">
    <property type="term" value="F:peptidyl-prolyl cis-trans isomerase activity"/>
    <property type="evidence" value="ECO:0007669"/>
    <property type="project" value="UniProtKB-EC"/>
</dbReference>
<feature type="domain" description="Trigger factor ribosome-binding bacterial" evidence="1">
    <location>
        <begin position="1"/>
        <end position="148"/>
    </location>
</feature>
<name>A0ABW7NAX5_9BACT</name>
<accession>A0ABW7NAX5</accession>
<gene>
    <name evidence="2" type="primary">tig</name>
    <name evidence="2" type="ORF">ACHKAR_15100</name>
</gene>
<organism evidence="2 3">
    <name type="scientific">Marinoscillum luteum</name>
    <dbReference type="NCBI Taxonomy" id="861051"/>
    <lineage>
        <taxon>Bacteria</taxon>
        <taxon>Pseudomonadati</taxon>
        <taxon>Bacteroidota</taxon>
        <taxon>Cytophagia</taxon>
        <taxon>Cytophagales</taxon>
        <taxon>Reichenbachiellaceae</taxon>
        <taxon>Marinoscillum</taxon>
    </lineage>
</organism>
<proteinExistence type="predicted"/>
<dbReference type="InterPro" id="IPR036611">
    <property type="entry name" value="Trigger_fac_ribosome-bd_sf"/>
</dbReference>
<sequence length="439" mass="50670">MDISLDKINKTEAVIKVNLKADDYQPGVAQKIKEYSKKANIKGFRPGKVPLGMIQKMYGKSILLEELNQLLSEKLNAYLRESDLQFLGEPMPKDDFESIDLDSQEDFEFAYHVGFAEEFELAINDKLKVDKHSIKIDDKVIGETIENLQKQFGELITAEVSEANDTLYGPIKSADGSIHKEISIDLNDVEKASVKKLTGLKAEDSVELDPKKLYTDSHKLHHQLDISHDAFDLLKGKMTFTVKGINRQVPAEVNQELFDKTFGEGTVKDEKEFKEKVKESVGKSFENEEEQYFDYQLKETLIEKAKINLPDEFLKNWLLKTNDQITPEILQDEYATYAKELKWSLIRNKIVKDQDFKVENDEVVEEAKNLIRKQFGQAGLIGQMEDKLEMFAQNYLQAENGDNYMKIYNQVQNNKVFSYLKENITIKDKKVTMDEFRKL</sequence>
<dbReference type="RefSeq" id="WP_395418211.1">
    <property type="nucleotide sequence ID" value="NZ_JBIPKE010000019.1"/>
</dbReference>
<dbReference type="SUPFAM" id="SSF102735">
    <property type="entry name" value="Trigger factor ribosome-binding domain"/>
    <property type="match status" value="1"/>
</dbReference>
<dbReference type="SUPFAM" id="SSF109998">
    <property type="entry name" value="Triger factor/SurA peptide-binding domain-like"/>
    <property type="match status" value="1"/>
</dbReference>
<dbReference type="Gene3D" id="1.10.3120.10">
    <property type="entry name" value="Trigger factor, C-terminal domain"/>
    <property type="match status" value="1"/>
</dbReference>
<dbReference type="PANTHER" id="PTHR30560:SF3">
    <property type="entry name" value="TRIGGER FACTOR-LIKE PROTEIN TIG, CHLOROPLASTIC"/>
    <property type="match status" value="1"/>
</dbReference>
<dbReference type="NCBIfam" id="TIGR00115">
    <property type="entry name" value="tig"/>
    <property type="match status" value="1"/>
</dbReference>
<keyword evidence="3" id="KW-1185">Reference proteome</keyword>